<dbReference type="Proteomes" id="UP000226192">
    <property type="component" value="Unassembled WGS sequence"/>
</dbReference>
<dbReference type="EMBL" id="NJET01000004">
    <property type="protein sequence ID" value="PHH66952.1"/>
    <property type="molecule type" value="Genomic_DNA"/>
</dbReference>
<gene>
    <name evidence="2" type="ORF">CDD81_5304</name>
</gene>
<proteinExistence type="predicted"/>
<feature type="compositionally biased region" description="Low complexity" evidence="1">
    <location>
        <begin position="44"/>
        <end position="59"/>
    </location>
</feature>
<dbReference type="AlphaFoldDB" id="A0A2C5YI31"/>
<comment type="caution">
    <text evidence="2">The sequence shown here is derived from an EMBL/GenBank/DDBJ whole genome shotgun (WGS) entry which is preliminary data.</text>
</comment>
<evidence type="ECO:0000313" key="3">
    <source>
        <dbReference type="Proteomes" id="UP000226192"/>
    </source>
</evidence>
<evidence type="ECO:0000256" key="1">
    <source>
        <dbReference type="SAM" id="MobiDB-lite"/>
    </source>
</evidence>
<name>A0A2C5YI31_9HYPO</name>
<sequence>MLSLVWAIQPSVPASALLSCSPDRQSEATAVGLSGLVDAAPSPALPAHSSAATPAASSAGHSLILPHPQASPVLQAPPTTTSTTTNPGSNSFAPANRASSMHTTDRWILRMYYCLRYMVKASS</sequence>
<protein>
    <submittedName>
        <fullName evidence="2">Uncharacterized protein</fullName>
    </submittedName>
</protein>
<organism evidence="2 3">
    <name type="scientific">Ophiocordyceps australis</name>
    <dbReference type="NCBI Taxonomy" id="1399860"/>
    <lineage>
        <taxon>Eukaryota</taxon>
        <taxon>Fungi</taxon>
        <taxon>Dikarya</taxon>
        <taxon>Ascomycota</taxon>
        <taxon>Pezizomycotina</taxon>
        <taxon>Sordariomycetes</taxon>
        <taxon>Hypocreomycetidae</taxon>
        <taxon>Hypocreales</taxon>
        <taxon>Ophiocordycipitaceae</taxon>
        <taxon>Ophiocordyceps</taxon>
    </lineage>
</organism>
<keyword evidence="3" id="KW-1185">Reference proteome</keyword>
<accession>A0A2C5YI31</accession>
<feature type="region of interest" description="Disordered" evidence="1">
    <location>
        <begin position="44"/>
        <end position="98"/>
    </location>
</feature>
<reference evidence="2 3" key="1">
    <citation type="submission" date="2017-06" db="EMBL/GenBank/DDBJ databases">
        <title>Ant-infecting Ophiocordyceps genomes reveal a high diversity of potential behavioral manipulation genes and a possible major role for enterotoxins.</title>
        <authorList>
            <person name="De Bekker C."/>
            <person name="Evans H.C."/>
            <person name="Brachmann A."/>
            <person name="Hughes D.P."/>
        </authorList>
    </citation>
    <scope>NUCLEOTIDE SEQUENCE [LARGE SCALE GENOMIC DNA]</scope>
    <source>
        <strain evidence="2 3">Map64</strain>
    </source>
</reference>
<feature type="compositionally biased region" description="Low complexity" evidence="1">
    <location>
        <begin position="77"/>
        <end position="91"/>
    </location>
</feature>
<evidence type="ECO:0000313" key="2">
    <source>
        <dbReference type="EMBL" id="PHH66952.1"/>
    </source>
</evidence>